<dbReference type="PROSITE" id="PS00912">
    <property type="entry name" value="DHODEHASE_2"/>
    <property type="match status" value="1"/>
</dbReference>
<dbReference type="InterPro" id="IPR050074">
    <property type="entry name" value="DHO_dehydrogenase"/>
</dbReference>
<name>A0A024G040_9STRA</name>
<evidence type="ECO:0000256" key="4">
    <source>
        <dbReference type="ARBA" id="ARBA00012791"/>
    </source>
</evidence>
<comment type="cofactor">
    <cofactor evidence="16">
        <name>FMN</name>
        <dbReference type="ChEBI" id="CHEBI:58210"/>
    </cofactor>
    <text evidence="16">Binds 1 FMN per subunit.</text>
</comment>
<keyword evidence="17" id="KW-0175">Coiled coil</keyword>
<evidence type="ECO:0000256" key="2">
    <source>
        <dbReference type="ARBA" id="ARBA00005161"/>
    </source>
</evidence>
<dbReference type="OrthoDB" id="14784at2759"/>
<dbReference type="NCBIfam" id="NF003652">
    <property type="entry name" value="PRK05286.2-5"/>
    <property type="match status" value="1"/>
</dbReference>
<dbReference type="EC" id="1.3.5.2" evidence="4 16"/>
<dbReference type="Gene3D" id="3.20.20.70">
    <property type="entry name" value="Aldolase class I"/>
    <property type="match status" value="1"/>
</dbReference>
<dbReference type="FunFam" id="3.20.20.70:FF:000066">
    <property type="entry name" value="Dihydroorotate dehydrogenase (quinone), mitochondrial"/>
    <property type="match status" value="1"/>
</dbReference>
<feature type="compositionally biased region" description="Polar residues" evidence="18">
    <location>
        <begin position="758"/>
        <end position="768"/>
    </location>
</feature>
<feature type="coiled-coil region" evidence="17">
    <location>
        <begin position="538"/>
        <end position="565"/>
    </location>
</feature>
<comment type="subcellular location">
    <subcellularLocation>
        <location evidence="1 16">Mitochondrion inner membrane</location>
        <topology evidence="1 16">Single-pass membrane protein</topology>
    </subcellularLocation>
</comment>
<evidence type="ECO:0000256" key="9">
    <source>
        <dbReference type="ARBA" id="ARBA00022792"/>
    </source>
</evidence>
<keyword evidence="8" id="KW-0812">Transmembrane</keyword>
<evidence type="ECO:0000313" key="21">
    <source>
        <dbReference type="Proteomes" id="UP000053237"/>
    </source>
</evidence>
<organism evidence="20 21">
    <name type="scientific">Albugo candida</name>
    <dbReference type="NCBI Taxonomy" id="65357"/>
    <lineage>
        <taxon>Eukaryota</taxon>
        <taxon>Sar</taxon>
        <taxon>Stramenopiles</taxon>
        <taxon>Oomycota</taxon>
        <taxon>Peronosporomycetes</taxon>
        <taxon>Albuginales</taxon>
        <taxon>Albuginaceae</taxon>
        <taxon>Albugo</taxon>
    </lineage>
</organism>
<dbReference type="CDD" id="cd04738">
    <property type="entry name" value="DHOD_2_like"/>
    <property type="match status" value="1"/>
</dbReference>
<evidence type="ECO:0000259" key="19">
    <source>
        <dbReference type="Pfam" id="PF01180"/>
    </source>
</evidence>
<feature type="compositionally biased region" description="Polar residues" evidence="18">
    <location>
        <begin position="813"/>
        <end position="822"/>
    </location>
</feature>
<comment type="similarity">
    <text evidence="3 16">Belongs to the dihydroorotate dehydrogenase family. Type 2 subfamily.</text>
</comment>
<dbReference type="InterPro" id="IPR005720">
    <property type="entry name" value="Dihydroorotate_DH_cat"/>
</dbReference>
<dbReference type="GO" id="GO:0106430">
    <property type="term" value="F:dihydroorotate dehydrogenase (quinone) activity"/>
    <property type="evidence" value="ECO:0007669"/>
    <property type="project" value="UniProtKB-EC"/>
</dbReference>
<protein>
    <recommendedName>
        <fullName evidence="5 16">Dihydroorotate dehydrogenase (quinone), mitochondrial</fullName>
        <shortName evidence="16">DHOdehase</shortName>
        <ecNumber evidence="4 16">1.3.5.2</ecNumber>
    </recommendedName>
</protein>
<comment type="pathway">
    <text evidence="2 16">Pyrimidine metabolism; UMP biosynthesis via de novo pathway; orotate from (S)-dihydroorotate (quinone route): step 1/1.</text>
</comment>
<keyword evidence="6 16" id="KW-0285">Flavoprotein</keyword>
<feature type="coiled-coil region" evidence="17">
    <location>
        <begin position="656"/>
        <end position="690"/>
    </location>
</feature>
<keyword evidence="11" id="KW-1133">Transmembrane helix</keyword>
<sequence length="900" mass="100536">MLRAVALSSRKWRACVISADIRKFSSQNHINHNPKRKWLSYSTVILSGSAVAVAFADYKGFQIHHWLIAKLSDSVIMPLIRTFLDPEKAHELAVFCTSNNLIPKDAAVDPEILRIQAFGKSFPNPIGMAAGFDKNAVSIEGVLDCGFGFVEIGSVTPNPQSGNAKPRVFRLPEDKGIINRYGFNSDGMESVRSELIKYQSRKAVNMLSLGTERDQKEYRGHRPGLLGINLGKNKSTEDAAADYVAGVQALGEFADYMVVNVSSPNTPGLRSLQGKEQLEKLLRRVHEARDAIATKENRAIPLLLKIAPDLNNQDKQDIADVALDLNVDGLIVSNTTLQRPAFLKSKHKDEAGGLSGAPLRELSTKVLSDMYSLTKGEIPLIGVGGVSTGQDVYDKIKAGATLVQMYSCLIYDGPLAVARAKKDLIALLQRDGYEHVTQAIGALHRIEKNQGDNTLIQADILDLMRDSAAHSKRSSPSFCNENDDNGQTSSSIMNCNLPKERTHQCRIHSVDEVVDLPLEFSESQEYSIDVQSAEGAKQQQRKRENNRLQSRLEELQRDVSQLTLKLRGSAFEIEPEIGFTEQSSFKASIKLKKAIKELGNARKDDTVRRNCNGERSPKICDINRTRDIACGDRRLRKQVQRGNFTGVSRSKSKDTLSSTLQQLRECRRQRDQLRAELKKVKMQFAESEKKRKKLTKYKEVCASLKQHCSVLQESLELSERIRVRQKTLLQKLRSKETRAKNVASKSVQIEPSDHRSLENPSICEQQSIELPRLNGTMEQESSKESSQRLEEDSRTKVRSPLKSKEIIRKPGKSNKSGINLSPTPGPFSGKPPIRVQITESSQQPAETRANRALKINPGTKKNNADRPQAAFKQRFLEPTKASLQHRVTAKVARQRIPFRV</sequence>
<evidence type="ECO:0000256" key="16">
    <source>
        <dbReference type="RuleBase" id="RU361255"/>
    </source>
</evidence>
<evidence type="ECO:0000256" key="5">
    <source>
        <dbReference type="ARBA" id="ARBA00017599"/>
    </source>
</evidence>
<evidence type="ECO:0000256" key="1">
    <source>
        <dbReference type="ARBA" id="ARBA00004434"/>
    </source>
</evidence>
<evidence type="ECO:0000256" key="13">
    <source>
        <dbReference type="ARBA" id="ARBA00023128"/>
    </source>
</evidence>
<dbReference type="PROSITE" id="PS00911">
    <property type="entry name" value="DHODEHASE_1"/>
    <property type="match status" value="1"/>
</dbReference>
<dbReference type="NCBIfam" id="TIGR01036">
    <property type="entry name" value="pyrD_sub2"/>
    <property type="match status" value="1"/>
</dbReference>
<dbReference type="GO" id="GO:0005743">
    <property type="term" value="C:mitochondrial inner membrane"/>
    <property type="evidence" value="ECO:0007669"/>
    <property type="project" value="UniProtKB-SubCell"/>
</dbReference>
<evidence type="ECO:0000256" key="12">
    <source>
        <dbReference type="ARBA" id="ARBA00023002"/>
    </source>
</evidence>
<evidence type="ECO:0000256" key="14">
    <source>
        <dbReference type="ARBA" id="ARBA00023136"/>
    </source>
</evidence>
<comment type="caution">
    <text evidence="20">The sequence shown here is derived from an EMBL/GenBank/DDBJ whole genome shotgun (WGS) entry which is preliminary data.</text>
</comment>
<evidence type="ECO:0000256" key="7">
    <source>
        <dbReference type="ARBA" id="ARBA00022643"/>
    </source>
</evidence>
<keyword evidence="21" id="KW-1185">Reference proteome</keyword>
<feature type="compositionally biased region" description="Polar residues" evidence="18">
    <location>
        <begin position="474"/>
        <end position="490"/>
    </location>
</feature>
<reference evidence="20 21" key="1">
    <citation type="submission" date="2012-05" db="EMBL/GenBank/DDBJ databases">
        <title>Recombination and specialization in a pathogen metapopulation.</title>
        <authorList>
            <person name="Gardiner A."/>
            <person name="Kemen E."/>
            <person name="Schultz-Larsen T."/>
            <person name="MacLean D."/>
            <person name="Van Oosterhout C."/>
            <person name="Jones J.D.G."/>
        </authorList>
    </citation>
    <scope>NUCLEOTIDE SEQUENCE [LARGE SCALE GENOMIC DNA]</scope>
    <source>
        <strain evidence="20 21">Ac Nc2</strain>
    </source>
</reference>
<dbReference type="AlphaFoldDB" id="A0A024G040"/>
<gene>
    <name evidence="20" type="ORF">BN9_008010</name>
</gene>
<evidence type="ECO:0000256" key="11">
    <source>
        <dbReference type="ARBA" id="ARBA00022989"/>
    </source>
</evidence>
<evidence type="ECO:0000256" key="6">
    <source>
        <dbReference type="ARBA" id="ARBA00022630"/>
    </source>
</evidence>
<dbReference type="PANTHER" id="PTHR48109:SF4">
    <property type="entry name" value="DIHYDROOROTATE DEHYDROGENASE (QUINONE), MITOCHONDRIAL"/>
    <property type="match status" value="1"/>
</dbReference>
<keyword evidence="13 16" id="KW-0496">Mitochondrion</keyword>
<dbReference type="GO" id="GO:0044205">
    <property type="term" value="P:'de novo' UMP biosynthetic process"/>
    <property type="evidence" value="ECO:0007669"/>
    <property type="project" value="UniProtKB-UniPathway"/>
</dbReference>
<dbReference type="Proteomes" id="UP000053237">
    <property type="component" value="Unassembled WGS sequence"/>
</dbReference>
<dbReference type="NCBIfam" id="NF003645">
    <property type="entry name" value="PRK05286.1-2"/>
    <property type="match status" value="1"/>
</dbReference>
<dbReference type="PANTHER" id="PTHR48109">
    <property type="entry name" value="DIHYDROOROTATE DEHYDROGENASE (QUINONE), MITOCHONDRIAL-RELATED"/>
    <property type="match status" value="1"/>
</dbReference>
<dbReference type="SUPFAM" id="SSF51395">
    <property type="entry name" value="FMN-linked oxidoreductases"/>
    <property type="match status" value="1"/>
</dbReference>
<comment type="catalytic activity">
    <reaction evidence="15 16">
        <text>(S)-dihydroorotate + a quinone = orotate + a quinol</text>
        <dbReference type="Rhea" id="RHEA:30187"/>
        <dbReference type="ChEBI" id="CHEBI:24646"/>
        <dbReference type="ChEBI" id="CHEBI:30839"/>
        <dbReference type="ChEBI" id="CHEBI:30864"/>
        <dbReference type="ChEBI" id="CHEBI:132124"/>
        <dbReference type="EC" id="1.3.5.2"/>
    </reaction>
</comment>
<feature type="region of interest" description="Disordered" evidence="18">
    <location>
        <begin position="739"/>
        <end position="832"/>
    </location>
</feature>
<keyword evidence="10" id="KW-0809">Transit peptide</keyword>
<dbReference type="InParanoid" id="A0A024G040"/>
<dbReference type="InterPro" id="IPR005719">
    <property type="entry name" value="Dihydroorotate_DH_2"/>
</dbReference>
<evidence type="ECO:0000256" key="8">
    <source>
        <dbReference type="ARBA" id="ARBA00022692"/>
    </source>
</evidence>
<evidence type="ECO:0000256" key="17">
    <source>
        <dbReference type="SAM" id="Coils"/>
    </source>
</evidence>
<dbReference type="STRING" id="65357.A0A024G040"/>
<keyword evidence="7 16" id="KW-0288">FMN</keyword>
<keyword evidence="12 16" id="KW-0560">Oxidoreductase</keyword>
<accession>A0A024G040</accession>
<dbReference type="UniPathway" id="UPA00070">
    <property type="reaction ID" value="UER00946"/>
</dbReference>
<dbReference type="Pfam" id="PF01180">
    <property type="entry name" value="DHO_dh"/>
    <property type="match status" value="1"/>
</dbReference>
<dbReference type="EMBL" id="CAIX01000005">
    <property type="protein sequence ID" value="CCI40017.1"/>
    <property type="molecule type" value="Genomic_DNA"/>
</dbReference>
<evidence type="ECO:0000256" key="10">
    <source>
        <dbReference type="ARBA" id="ARBA00022946"/>
    </source>
</evidence>
<feature type="compositionally biased region" description="Basic and acidic residues" evidence="18">
    <location>
        <begin position="780"/>
        <end position="795"/>
    </location>
</feature>
<feature type="domain" description="Dihydroorotate dehydrogenase catalytic" evidence="19">
    <location>
        <begin position="113"/>
        <end position="428"/>
    </location>
</feature>
<evidence type="ECO:0000256" key="15">
    <source>
        <dbReference type="ARBA" id="ARBA00048639"/>
    </source>
</evidence>
<dbReference type="GO" id="GO:0006207">
    <property type="term" value="P:'de novo' pyrimidine nucleobase biosynthetic process"/>
    <property type="evidence" value="ECO:0007669"/>
    <property type="project" value="InterPro"/>
</dbReference>
<evidence type="ECO:0000313" key="20">
    <source>
        <dbReference type="EMBL" id="CCI40017.1"/>
    </source>
</evidence>
<dbReference type="InterPro" id="IPR001295">
    <property type="entry name" value="Dihydroorotate_DH_CS"/>
</dbReference>
<dbReference type="InterPro" id="IPR013785">
    <property type="entry name" value="Aldolase_TIM"/>
</dbReference>
<feature type="region of interest" description="Disordered" evidence="18">
    <location>
        <begin position="471"/>
        <end position="490"/>
    </location>
</feature>
<keyword evidence="14" id="KW-0472">Membrane</keyword>
<evidence type="ECO:0000256" key="3">
    <source>
        <dbReference type="ARBA" id="ARBA00005359"/>
    </source>
</evidence>
<proteinExistence type="inferred from homology"/>
<keyword evidence="9 16" id="KW-0999">Mitochondrion inner membrane</keyword>
<evidence type="ECO:0000256" key="18">
    <source>
        <dbReference type="SAM" id="MobiDB-lite"/>
    </source>
</evidence>